<dbReference type="InParanoid" id="B9SEK1"/>
<evidence type="ECO:0000313" key="3">
    <source>
        <dbReference type="Proteomes" id="UP000008311"/>
    </source>
</evidence>
<dbReference type="AlphaFoldDB" id="B9SEK1"/>
<dbReference type="EMBL" id="EQ973937">
    <property type="protein sequence ID" value="EEF37955.1"/>
    <property type="molecule type" value="Genomic_DNA"/>
</dbReference>
<organism evidence="2 3">
    <name type="scientific">Ricinus communis</name>
    <name type="common">Castor bean</name>
    <dbReference type="NCBI Taxonomy" id="3988"/>
    <lineage>
        <taxon>Eukaryota</taxon>
        <taxon>Viridiplantae</taxon>
        <taxon>Streptophyta</taxon>
        <taxon>Embryophyta</taxon>
        <taxon>Tracheophyta</taxon>
        <taxon>Spermatophyta</taxon>
        <taxon>Magnoliopsida</taxon>
        <taxon>eudicotyledons</taxon>
        <taxon>Gunneridae</taxon>
        <taxon>Pentapetalae</taxon>
        <taxon>rosids</taxon>
        <taxon>fabids</taxon>
        <taxon>Malpighiales</taxon>
        <taxon>Euphorbiaceae</taxon>
        <taxon>Acalyphoideae</taxon>
        <taxon>Acalypheae</taxon>
        <taxon>Ricinus</taxon>
    </lineage>
</organism>
<gene>
    <name evidence="2" type="ORF">RCOM_0969440</name>
</gene>
<protein>
    <submittedName>
        <fullName evidence="2">Uncharacterized protein</fullName>
    </submittedName>
</protein>
<evidence type="ECO:0000256" key="1">
    <source>
        <dbReference type="SAM" id="MobiDB-lite"/>
    </source>
</evidence>
<name>B9SEK1_RICCO</name>
<accession>B9SEK1</accession>
<feature type="compositionally biased region" description="Polar residues" evidence="1">
    <location>
        <begin position="9"/>
        <end position="22"/>
    </location>
</feature>
<dbReference type="Proteomes" id="UP000008311">
    <property type="component" value="Unassembled WGS sequence"/>
</dbReference>
<sequence length="51" mass="5558">MQEDGWARSNDTVSGTQNTSGMRTMLNGRTEESTVEASAKAGWQGRPSARR</sequence>
<evidence type="ECO:0000313" key="2">
    <source>
        <dbReference type="EMBL" id="EEF37955.1"/>
    </source>
</evidence>
<feature type="region of interest" description="Disordered" evidence="1">
    <location>
        <begin position="1"/>
        <end position="51"/>
    </location>
</feature>
<proteinExistence type="predicted"/>
<reference evidence="3" key="1">
    <citation type="journal article" date="2010" name="Nat. Biotechnol.">
        <title>Draft genome sequence of the oilseed species Ricinus communis.</title>
        <authorList>
            <person name="Chan A.P."/>
            <person name="Crabtree J."/>
            <person name="Zhao Q."/>
            <person name="Lorenzi H."/>
            <person name="Orvis J."/>
            <person name="Puiu D."/>
            <person name="Melake-Berhan A."/>
            <person name="Jones K.M."/>
            <person name="Redman J."/>
            <person name="Chen G."/>
            <person name="Cahoon E.B."/>
            <person name="Gedil M."/>
            <person name="Stanke M."/>
            <person name="Haas B.J."/>
            <person name="Wortman J.R."/>
            <person name="Fraser-Liggett C.M."/>
            <person name="Ravel J."/>
            <person name="Rabinowicz P.D."/>
        </authorList>
    </citation>
    <scope>NUCLEOTIDE SEQUENCE [LARGE SCALE GENOMIC DNA]</scope>
    <source>
        <strain evidence="3">cv. Hale</strain>
    </source>
</reference>
<keyword evidence="3" id="KW-1185">Reference proteome</keyword>